<dbReference type="SMART" id="SM00642">
    <property type="entry name" value="Aamy"/>
    <property type="match status" value="1"/>
</dbReference>
<dbReference type="InterPro" id="IPR006047">
    <property type="entry name" value="GH13_cat_dom"/>
</dbReference>
<gene>
    <name evidence="3" type="ORF">ACFPT7_22390</name>
</gene>
<dbReference type="Proteomes" id="UP001596091">
    <property type="component" value="Unassembled WGS sequence"/>
</dbReference>
<keyword evidence="4" id="KW-1185">Reference proteome</keyword>
<evidence type="ECO:0000313" key="4">
    <source>
        <dbReference type="Proteomes" id="UP001596091"/>
    </source>
</evidence>
<feature type="domain" description="Glycosyl hydrolase family 13 catalytic" evidence="2">
    <location>
        <begin position="333"/>
        <end position="743"/>
    </location>
</feature>
<proteinExistence type="predicted"/>
<protein>
    <submittedName>
        <fullName evidence="3">Alpha-amylase family glycosyl hydrolase</fullName>
    </submittedName>
</protein>
<feature type="region of interest" description="Disordered" evidence="1">
    <location>
        <begin position="953"/>
        <end position="993"/>
    </location>
</feature>
<sequence length="1290" mass="145219">MEFHISRAIRSQLDFDGLLFSYTGNVVFANVAAARKLAAQFNALHLPGNAPEKIINGGALFAMGLIDELNHALVARYREEVDPAVLSEALRWFADKVGPENVDHLLLSFVEHFPTVDVYQGHLSASQWLAGNTENRSNREVALEELMLLWLTNINPAFSNFRELFDDSALKASTPYPGVTSGLPAYLGTRPPLAPEAGSLFEALSAPMRSAPDSLTGQLDFIRENWSRYLGEDLRRVLLAIDVVREEDLAIWMRFNPPQPDWHRHAAPGFGGEGFIGDEYVGFDQEFGGEYIIDADGVRRRRYDHDYQAPLTEYEAFSADQSWMPNVVLMAKSTYVWLEQLSQKYGRHIHHLDHIPDEELHLLAERGITGLWLIGLWERSIASRTIKRLRGHSDAVASAYSLKEYNIAEDLGGTTAYSHLRDRAAAFGIRLASDMVPNHMGIDSPWVIDHPEWFISRPDSPYPAYSFNGPDISPDPRAEIKIEDHYYDQSDAAVVFRLRHHHDGSTRFVYHGNDGTSFAWNDTAQLDYSKARIREHVIQTILHVARQFPIIRFDAAMVLAKRHVQRLWFPLPGVGGSIPSRAEYAMPQEAFDALMPHEFWREVVDRVAAEVPGTLLLAEAFWLLEGYFVRTLGMHRVYNSAFMVMLRDEENAKFRSYLKKTIEFDPDIMKRYVNFMSNPDEKTAIDQFGWGDKYFGVCTMLVTLPGLPMFAHGQIEGYTERYGMEFKQARMKEQINEGLVGGHMHFIAPLLRNRALFAESHNFVLYDFWTDHGTVDENVFVYSNRLNDQRSLVIYNNRYGGTRGTIHTSAASMDKSSGNLRQTSLATGLALTDNGSAIFAYRDTHGDLEYLRRASDFYHHGLTLDLRNYQTVVLLNWRELYSTAEQPWDALCDALAGRGVPSVNEALLELRFRPVRQALREAISLTNIHRFAEVAADPHRRFAAQIGKQQLDSAAKPATETPLTAAEKTAPLSEAISETEPIIETPSQPTESDATAIRVGFDIRLAAFLEQSSQVFERIAEHLPEELHEAVVQSSLTHNEETNSSSAAATAPTKSLAQIYAAASTTLADSAARLPHLERSFSDAWPSAIRLVLPSNAPGISLERTWAPVLAWITLQSVPAKGSHLTIFEQLHLRSALAEVFSAIGLEPARTWHHAAMVYVLQLQSDHPTATFDSEEFWSDPDVRWLVGVNEHEGKLYFNKELFEELLCWIQLPALLAIAEEPTRNLRALALIEAEVASAIRRAHAASFDLRKYLSPNATMEVSRKTTENTSLILEEEIDADETSEQSISS</sequence>
<organism evidence="3 4">
    <name type="scientific">Acidicapsa dinghuensis</name>
    <dbReference type="NCBI Taxonomy" id="2218256"/>
    <lineage>
        <taxon>Bacteria</taxon>
        <taxon>Pseudomonadati</taxon>
        <taxon>Acidobacteriota</taxon>
        <taxon>Terriglobia</taxon>
        <taxon>Terriglobales</taxon>
        <taxon>Acidobacteriaceae</taxon>
        <taxon>Acidicapsa</taxon>
    </lineage>
</organism>
<keyword evidence="3" id="KW-0378">Hydrolase</keyword>
<dbReference type="SUPFAM" id="SSF51445">
    <property type="entry name" value="(Trans)glycosidases"/>
    <property type="match status" value="1"/>
</dbReference>
<evidence type="ECO:0000256" key="1">
    <source>
        <dbReference type="SAM" id="MobiDB-lite"/>
    </source>
</evidence>
<reference evidence="4" key="1">
    <citation type="journal article" date="2019" name="Int. J. Syst. Evol. Microbiol.">
        <title>The Global Catalogue of Microorganisms (GCM) 10K type strain sequencing project: providing services to taxonomists for standard genome sequencing and annotation.</title>
        <authorList>
            <consortium name="The Broad Institute Genomics Platform"/>
            <consortium name="The Broad Institute Genome Sequencing Center for Infectious Disease"/>
            <person name="Wu L."/>
            <person name="Ma J."/>
        </authorList>
    </citation>
    <scope>NUCLEOTIDE SEQUENCE [LARGE SCALE GENOMIC DNA]</scope>
    <source>
        <strain evidence="4">JCM 4087</strain>
    </source>
</reference>
<dbReference type="InterPro" id="IPR017853">
    <property type="entry name" value="GH"/>
</dbReference>
<dbReference type="Gene3D" id="3.20.20.80">
    <property type="entry name" value="Glycosidases"/>
    <property type="match status" value="2"/>
</dbReference>
<accession>A0ABW1ENU7</accession>
<comment type="caution">
    <text evidence="3">The sequence shown here is derived from an EMBL/GenBank/DDBJ whole genome shotgun (WGS) entry which is preliminary data.</text>
</comment>
<name>A0ABW1ENU7_9BACT</name>
<evidence type="ECO:0000313" key="3">
    <source>
        <dbReference type="EMBL" id="MFC5865073.1"/>
    </source>
</evidence>
<dbReference type="GO" id="GO:0016787">
    <property type="term" value="F:hydrolase activity"/>
    <property type="evidence" value="ECO:0007669"/>
    <property type="project" value="UniProtKB-KW"/>
</dbReference>
<dbReference type="EMBL" id="JBHSPH010000010">
    <property type="protein sequence ID" value="MFC5865073.1"/>
    <property type="molecule type" value="Genomic_DNA"/>
</dbReference>
<dbReference type="PANTHER" id="PTHR47786:SF2">
    <property type="entry name" value="GLYCOSYL HYDROLASE FAMILY 13 CATALYTIC DOMAIN-CONTAINING PROTEIN"/>
    <property type="match status" value="1"/>
</dbReference>
<dbReference type="PANTHER" id="PTHR47786">
    <property type="entry name" value="ALPHA-1,4-GLUCAN:MALTOSE-1-PHOSPHATE MALTOSYLTRANSFERASE"/>
    <property type="match status" value="1"/>
</dbReference>
<dbReference type="RefSeq" id="WP_263332016.1">
    <property type="nucleotide sequence ID" value="NZ_JAGSYH010000001.1"/>
</dbReference>
<evidence type="ECO:0000259" key="2">
    <source>
        <dbReference type="SMART" id="SM00642"/>
    </source>
</evidence>